<evidence type="ECO:0000313" key="1">
    <source>
        <dbReference type="EMBL" id="UUZ45938.1"/>
    </source>
</evidence>
<proteinExistence type="predicted"/>
<reference evidence="1" key="1">
    <citation type="submission" date="2021-11" db="EMBL/GenBank/DDBJ databases">
        <title>Study of the species diversity of bacterial strains isolated from a unique natural object - Shulgan-Tash cave (Bashkiria).</title>
        <authorList>
            <person name="Sazanova A.L."/>
            <person name="Chirak E.R."/>
            <person name="Safronova V.I."/>
        </authorList>
    </citation>
    <scope>NUCLEOTIDE SEQUENCE</scope>
    <source>
        <strain evidence="1">P1</strain>
    </source>
</reference>
<accession>A0AC61U7R9</accession>
<organism evidence="1 2">
    <name type="scientific">Janibacter limosus</name>
    <dbReference type="NCBI Taxonomy" id="53458"/>
    <lineage>
        <taxon>Bacteria</taxon>
        <taxon>Bacillati</taxon>
        <taxon>Actinomycetota</taxon>
        <taxon>Actinomycetes</taxon>
        <taxon>Micrococcales</taxon>
        <taxon>Intrasporangiaceae</taxon>
        <taxon>Janibacter</taxon>
    </lineage>
</organism>
<protein>
    <submittedName>
        <fullName evidence="1">Uncharacterized protein</fullName>
    </submittedName>
</protein>
<dbReference type="EMBL" id="CP087977">
    <property type="protein sequence ID" value="UUZ45938.1"/>
    <property type="molecule type" value="Genomic_DNA"/>
</dbReference>
<evidence type="ECO:0000313" key="2">
    <source>
        <dbReference type="Proteomes" id="UP001059663"/>
    </source>
</evidence>
<name>A0AC61U7R9_9MICO</name>
<sequence length="141" mass="15892">MKMWSPEARLWLEQLETQLDALAADEGVRAREEDEARDRTEQAEDTGQPGIYVYALPHYLRYPYDPERGHTLLKVGRSQVDVYQRTAHQKGQRLSRRIPCCFACTGRRPEMHLRPSGISTPSSKTLTTTAIAPHALVGSGS</sequence>
<gene>
    <name evidence="1" type="ORF">LP422_08710</name>
</gene>
<dbReference type="Proteomes" id="UP001059663">
    <property type="component" value="Chromosome"/>
</dbReference>